<reference evidence="1 2" key="1">
    <citation type="submission" date="2017-03" db="EMBL/GenBank/DDBJ databases">
        <title>Draft Genome sequence of Marispirochaeta sp. strain JC444.</title>
        <authorList>
            <person name="Shivani Y."/>
            <person name="Subhash Y."/>
            <person name="Sasikala C."/>
            <person name="Ramana C."/>
        </authorList>
    </citation>
    <scope>NUCLEOTIDE SEQUENCE [LARGE SCALE GENOMIC DNA]</scope>
    <source>
        <strain evidence="1 2">JC444</strain>
    </source>
</reference>
<name>A0A1Y1S3Z3_9SPIO</name>
<gene>
    <name evidence="1" type="ORF">B4O97_01045</name>
</gene>
<evidence type="ECO:0008006" key="3">
    <source>
        <dbReference type="Google" id="ProtNLM"/>
    </source>
</evidence>
<accession>A0A1Y1S3Z3</accession>
<dbReference type="AlphaFoldDB" id="A0A1Y1S3Z3"/>
<proteinExistence type="predicted"/>
<keyword evidence="2" id="KW-1185">Reference proteome</keyword>
<dbReference type="InterPro" id="IPR038071">
    <property type="entry name" value="UROD/MetE-like_sf"/>
</dbReference>
<comment type="caution">
    <text evidence="1">The sequence shown here is derived from an EMBL/GenBank/DDBJ whole genome shotgun (WGS) entry which is preliminary data.</text>
</comment>
<sequence length="363" mass="41681">MPVRDSVLEKKLSRFRDFWDRKPVKRPIIGIDIGGWFPFQRFSSLSRIADGAQISPEQLSSGECLSDYEEFFQRSLATEDDLIKGAAPISAIPWMEGVLGARLRRNRDSVWADERRLSWDDIFSFELTDDNPWLRRYLSFVQDLSEQGRGRYPVGLPILRGTADLFGMLRGHSEALIDCIEEPELSRKACAVCADALTGLVRQHHGTAGDFFGGYYIEQYGIWAPGPFVRLQEDESAVYSPDLYVRIIQDFDRKIAASFPYSLIHLHSASLFLLEHFLDVKEIDVFEINKDICEMDLPRMMPYLKRIQEAGRLLYIRGPLTRDDYRLISRELSPEGLVLQTVVQNLEEAREVHEALNGIYPGR</sequence>
<dbReference type="Proteomes" id="UP000192343">
    <property type="component" value="Unassembled WGS sequence"/>
</dbReference>
<dbReference type="STRING" id="1963862.B4O97_01045"/>
<evidence type="ECO:0000313" key="2">
    <source>
        <dbReference type="Proteomes" id="UP000192343"/>
    </source>
</evidence>
<dbReference type="Gene3D" id="3.20.20.210">
    <property type="match status" value="1"/>
</dbReference>
<organism evidence="1 2">
    <name type="scientific">Marispirochaeta aestuarii</name>
    <dbReference type="NCBI Taxonomy" id="1963862"/>
    <lineage>
        <taxon>Bacteria</taxon>
        <taxon>Pseudomonadati</taxon>
        <taxon>Spirochaetota</taxon>
        <taxon>Spirochaetia</taxon>
        <taxon>Spirochaetales</taxon>
        <taxon>Spirochaetaceae</taxon>
        <taxon>Marispirochaeta</taxon>
    </lineage>
</organism>
<protein>
    <recommendedName>
        <fullName evidence="3">Uroporphyrinogen decarboxylase (URO-D) domain-containing protein</fullName>
    </recommendedName>
</protein>
<dbReference type="EMBL" id="MWQY01000001">
    <property type="protein sequence ID" value="ORC38375.1"/>
    <property type="molecule type" value="Genomic_DNA"/>
</dbReference>
<dbReference type="OrthoDB" id="9803687at2"/>
<dbReference type="RefSeq" id="WP_083047442.1">
    <property type="nucleotide sequence ID" value="NZ_MWQY01000001.1"/>
</dbReference>
<evidence type="ECO:0000313" key="1">
    <source>
        <dbReference type="EMBL" id="ORC38375.1"/>
    </source>
</evidence>